<accession>A0A5C3NCR8</accession>
<dbReference type="InterPro" id="IPR032675">
    <property type="entry name" value="LRR_dom_sf"/>
</dbReference>
<sequence>MNSYAQPGEEGPATADETRQPLTLPPELWLDIFELATYVPGALETESLDPFRLAAPLPIYEAKIALFASMQIKTKIVRVCRQWRDLGTLVLYRIVIAQENITLMRLQQTLLGPQASQAYIEGTLSLRTCIQRFSCLVDPVHTSDSDIEQLSRILTNLPNLSYFTLRVSKGVQPNQVTPVALFSALQECRRSLRALHLDLNMFAVTNPEWCRMISSMIGLRVLSLRLDDLPQDFTLLPSGCMLPNLRSLTLRGVFTPAPLAIHNQLPALRELSVGLASWHNVFAQLGQTVAGQITCLTVRAGWRDEINPLLSHALEAFPNATRLALWVDNWHEFPSDLCIPNIEYLGIGRTTRRECRNTVYNQFIDNLSSIVAPKMRVLRFVGPDEWLDFHTRRPKIWSRFQTLVRRSKCRVEDSAGQAF</sequence>
<protein>
    <recommendedName>
        <fullName evidence="4">F-box domain-containing protein</fullName>
    </recommendedName>
</protein>
<keyword evidence="3" id="KW-1185">Reference proteome</keyword>
<feature type="region of interest" description="Disordered" evidence="1">
    <location>
        <begin position="1"/>
        <end position="20"/>
    </location>
</feature>
<evidence type="ECO:0008006" key="4">
    <source>
        <dbReference type="Google" id="ProtNLM"/>
    </source>
</evidence>
<gene>
    <name evidence="2" type="ORF">OE88DRAFT_1724488</name>
</gene>
<dbReference type="AlphaFoldDB" id="A0A5C3NCR8"/>
<dbReference type="EMBL" id="ML213507">
    <property type="protein sequence ID" value="TFK53778.1"/>
    <property type="molecule type" value="Genomic_DNA"/>
</dbReference>
<dbReference type="Proteomes" id="UP000305948">
    <property type="component" value="Unassembled WGS sequence"/>
</dbReference>
<evidence type="ECO:0000313" key="3">
    <source>
        <dbReference type="Proteomes" id="UP000305948"/>
    </source>
</evidence>
<reference evidence="2 3" key="1">
    <citation type="journal article" date="2019" name="Nat. Ecol. Evol.">
        <title>Megaphylogeny resolves global patterns of mushroom evolution.</title>
        <authorList>
            <person name="Varga T."/>
            <person name="Krizsan K."/>
            <person name="Foldi C."/>
            <person name="Dima B."/>
            <person name="Sanchez-Garcia M."/>
            <person name="Sanchez-Ramirez S."/>
            <person name="Szollosi G.J."/>
            <person name="Szarkandi J.G."/>
            <person name="Papp V."/>
            <person name="Albert L."/>
            <person name="Andreopoulos W."/>
            <person name="Angelini C."/>
            <person name="Antonin V."/>
            <person name="Barry K.W."/>
            <person name="Bougher N.L."/>
            <person name="Buchanan P."/>
            <person name="Buyck B."/>
            <person name="Bense V."/>
            <person name="Catcheside P."/>
            <person name="Chovatia M."/>
            <person name="Cooper J."/>
            <person name="Damon W."/>
            <person name="Desjardin D."/>
            <person name="Finy P."/>
            <person name="Geml J."/>
            <person name="Haridas S."/>
            <person name="Hughes K."/>
            <person name="Justo A."/>
            <person name="Karasinski D."/>
            <person name="Kautmanova I."/>
            <person name="Kiss B."/>
            <person name="Kocsube S."/>
            <person name="Kotiranta H."/>
            <person name="LaButti K.M."/>
            <person name="Lechner B.E."/>
            <person name="Liimatainen K."/>
            <person name="Lipzen A."/>
            <person name="Lukacs Z."/>
            <person name="Mihaltcheva S."/>
            <person name="Morgado L.N."/>
            <person name="Niskanen T."/>
            <person name="Noordeloos M.E."/>
            <person name="Ohm R.A."/>
            <person name="Ortiz-Santana B."/>
            <person name="Ovrebo C."/>
            <person name="Racz N."/>
            <person name="Riley R."/>
            <person name="Savchenko A."/>
            <person name="Shiryaev A."/>
            <person name="Soop K."/>
            <person name="Spirin V."/>
            <person name="Szebenyi C."/>
            <person name="Tomsovsky M."/>
            <person name="Tulloss R.E."/>
            <person name="Uehling J."/>
            <person name="Grigoriev I.V."/>
            <person name="Vagvolgyi C."/>
            <person name="Papp T."/>
            <person name="Martin F.M."/>
            <person name="Miettinen O."/>
            <person name="Hibbett D.S."/>
            <person name="Nagy L.G."/>
        </authorList>
    </citation>
    <scope>NUCLEOTIDE SEQUENCE [LARGE SCALE GENOMIC DNA]</scope>
    <source>
        <strain evidence="2 3">OMC1185</strain>
    </source>
</reference>
<organism evidence="2 3">
    <name type="scientific">Heliocybe sulcata</name>
    <dbReference type="NCBI Taxonomy" id="5364"/>
    <lineage>
        <taxon>Eukaryota</taxon>
        <taxon>Fungi</taxon>
        <taxon>Dikarya</taxon>
        <taxon>Basidiomycota</taxon>
        <taxon>Agaricomycotina</taxon>
        <taxon>Agaricomycetes</taxon>
        <taxon>Gloeophyllales</taxon>
        <taxon>Gloeophyllaceae</taxon>
        <taxon>Heliocybe</taxon>
    </lineage>
</organism>
<proteinExistence type="predicted"/>
<dbReference type="SUPFAM" id="SSF52047">
    <property type="entry name" value="RNI-like"/>
    <property type="match status" value="1"/>
</dbReference>
<dbReference type="Gene3D" id="3.80.10.10">
    <property type="entry name" value="Ribonuclease Inhibitor"/>
    <property type="match status" value="1"/>
</dbReference>
<evidence type="ECO:0000256" key="1">
    <source>
        <dbReference type="SAM" id="MobiDB-lite"/>
    </source>
</evidence>
<name>A0A5C3NCR8_9AGAM</name>
<dbReference type="OrthoDB" id="3256525at2759"/>
<evidence type="ECO:0000313" key="2">
    <source>
        <dbReference type="EMBL" id="TFK53778.1"/>
    </source>
</evidence>